<gene>
    <name evidence="16" type="ORF">JD844_034340</name>
</gene>
<evidence type="ECO:0000256" key="10">
    <source>
        <dbReference type="ARBA" id="ARBA00023136"/>
    </source>
</evidence>
<keyword evidence="10 13" id="KW-0472">Membrane</keyword>
<dbReference type="InterPro" id="IPR003971">
    <property type="entry name" value="K_chnl_volt-dep_Kv5/Kv9"/>
</dbReference>
<organism evidence="16 17">
    <name type="scientific">Phrynosoma platyrhinos</name>
    <name type="common">Desert horned lizard</name>
    <dbReference type="NCBI Taxonomy" id="52577"/>
    <lineage>
        <taxon>Eukaryota</taxon>
        <taxon>Metazoa</taxon>
        <taxon>Chordata</taxon>
        <taxon>Craniata</taxon>
        <taxon>Vertebrata</taxon>
        <taxon>Euteleostomi</taxon>
        <taxon>Lepidosauria</taxon>
        <taxon>Squamata</taxon>
        <taxon>Bifurcata</taxon>
        <taxon>Unidentata</taxon>
        <taxon>Episquamata</taxon>
        <taxon>Toxicofera</taxon>
        <taxon>Iguania</taxon>
        <taxon>Phrynosomatidae</taxon>
        <taxon>Phrynosomatinae</taxon>
        <taxon>Phrynosoma</taxon>
    </lineage>
</organism>
<dbReference type="InterPro" id="IPR011333">
    <property type="entry name" value="SKP1/BTB/POZ_sf"/>
</dbReference>
<dbReference type="InterPro" id="IPR003968">
    <property type="entry name" value="K_chnl_volt-dep_Kv"/>
</dbReference>
<evidence type="ECO:0000256" key="2">
    <source>
        <dbReference type="ARBA" id="ARBA00022448"/>
    </source>
</evidence>
<dbReference type="Gene3D" id="3.30.710.10">
    <property type="entry name" value="Potassium Channel Kv1.1, Chain A"/>
    <property type="match status" value="1"/>
</dbReference>
<name>A0ABQ7T8D0_PHRPL</name>
<keyword evidence="5" id="KW-0631">Potassium channel</keyword>
<keyword evidence="3" id="KW-0633">Potassium transport</keyword>
<evidence type="ECO:0000256" key="5">
    <source>
        <dbReference type="ARBA" id="ARBA00022826"/>
    </source>
</evidence>
<evidence type="ECO:0000256" key="11">
    <source>
        <dbReference type="ARBA" id="ARBA00023303"/>
    </source>
</evidence>
<evidence type="ECO:0000256" key="4">
    <source>
        <dbReference type="ARBA" id="ARBA00022692"/>
    </source>
</evidence>
<dbReference type="InterPro" id="IPR027359">
    <property type="entry name" value="Volt_channel_dom_sf"/>
</dbReference>
<evidence type="ECO:0000256" key="6">
    <source>
        <dbReference type="ARBA" id="ARBA00022882"/>
    </source>
</evidence>
<dbReference type="Pfam" id="PF00520">
    <property type="entry name" value="Ion_trans"/>
    <property type="match status" value="1"/>
</dbReference>
<evidence type="ECO:0000256" key="12">
    <source>
        <dbReference type="SAM" id="Coils"/>
    </source>
</evidence>
<feature type="coiled-coil region" evidence="12">
    <location>
        <begin position="182"/>
        <end position="209"/>
    </location>
</feature>
<keyword evidence="8 13" id="KW-1133">Transmembrane helix</keyword>
<feature type="transmembrane region" description="Helical" evidence="13">
    <location>
        <begin position="381"/>
        <end position="402"/>
    </location>
</feature>
<feature type="transmembrane region" description="Helical" evidence="13">
    <location>
        <begin position="239"/>
        <end position="260"/>
    </location>
</feature>
<keyword evidence="12" id="KW-0175">Coiled coil</keyword>
<comment type="subcellular location">
    <subcellularLocation>
        <location evidence="1">Membrane</location>
        <topology evidence="1">Multi-pass membrane protein</topology>
    </subcellularLocation>
</comment>
<evidence type="ECO:0000259" key="14">
    <source>
        <dbReference type="Pfam" id="PF00520"/>
    </source>
</evidence>
<feature type="domain" description="Potassium channel tetramerisation-type BTB" evidence="15">
    <location>
        <begin position="78"/>
        <end position="177"/>
    </location>
</feature>
<dbReference type="PANTHER" id="PTHR11537:SF65">
    <property type="entry name" value="BTB DOMAIN-CONTAINING PROTEIN"/>
    <property type="match status" value="1"/>
</dbReference>
<dbReference type="InterPro" id="IPR028325">
    <property type="entry name" value="VG_K_chnl"/>
</dbReference>
<protein>
    <recommendedName>
        <fullName evidence="18">Potassium voltage-gated channel subfamily V member 2</fullName>
    </recommendedName>
</protein>
<keyword evidence="7" id="KW-0630">Potassium</keyword>
<sequence>MSTPQNKTMTQSVRRRASLSANLKIGDYQKCCLTLEEEEVYIPFAQENVVKRWSSMHNVSDWSQERRSGPSRRNHYFLNLNVGGKCFRIPCKVAAKYPVTRIGQLALSTDPMKKLTLCDDYSVPKNEYFFDRDPLIFHYVFHFYRSGVMWIMEEMCPSNFVEEIEYWGIQMKYAQRCCRILFEEKQDELAEYLKVQRELEAELEPLEREEHFEGKFLGGFRKAVWNLIENPFSSIPAKVIAVMSSIFVLISIVGMTLSTVEEMQHKASKKCMERLETVCAIFFTLEYLMRLISTSTFRQFLRAVFSAIDLVTIMPFYIQLLFESLGEADGDYHEELHRMRSVGKLGKVLKLIKLMRIFRILKLARHSTGLRAFGFTLRQCYQQVCCLLLFIAMGVFTFSALMHSVEHDIPGTNFTSIPDAWWWAAVSLSTVGYGDTVPDTFLGRVVAFGCISFGIILNGMPISILYNKFSDYYAKLKSHEIQATSSLKLSRKLNLKERAWRKFTDACCAEYVVPGRADPHSEGSTRHVASGQLFPHQGFQPIHQGGHPVTHQPGHSIPHSPRVPLGHRLDHHDHFDHHPIYLTTLSGHPASSPYVFPPPSIHRVSDAQGPALKWLLLEMKSLNPSNVGHARIGGERCQTPRMLKWILSST</sequence>
<keyword evidence="2" id="KW-0813">Transport</keyword>
<evidence type="ECO:0000256" key="9">
    <source>
        <dbReference type="ARBA" id="ARBA00023065"/>
    </source>
</evidence>
<dbReference type="Gene3D" id="1.20.120.350">
    <property type="entry name" value="Voltage-gated potassium channels. Chain C"/>
    <property type="match status" value="1"/>
</dbReference>
<feature type="domain" description="Ion transport" evidence="14">
    <location>
        <begin position="238"/>
        <end position="475"/>
    </location>
</feature>
<keyword evidence="6" id="KW-0851">Voltage-gated channel</keyword>
<evidence type="ECO:0000313" key="17">
    <source>
        <dbReference type="Proteomes" id="UP000826234"/>
    </source>
</evidence>
<evidence type="ECO:0000256" key="3">
    <source>
        <dbReference type="ARBA" id="ARBA00022538"/>
    </source>
</evidence>
<evidence type="ECO:0000313" key="16">
    <source>
        <dbReference type="EMBL" id="KAH0625951.1"/>
    </source>
</evidence>
<dbReference type="PANTHER" id="PTHR11537">
    <property type="entry name" value="VOLTAGE-GATED POTASSIUM CHANNEL"/>
    <property type="match status" value="1"/>
</dbReference>
<proteinExistence type="predicted"/>
<dbReference type="Gene3D" id="1.10.287.70">
    <property type="match status" value="1"/>
</dbReference>
<reference evidence="16 17" key="1">
    <citation type="journal article" date="2022" name="Gigascience">
        <title>A chromosome-level genome assembly and annotation of the desert horned lizard, Phrynosoma platyrhinos, provides insight into chromosomal rearrangements among reptiles.</title>
        <authorList>
            <person name="Koochekian N."/>
            <person name="Ascanio A."/>
            <person name="Farleigh K."/>
            <person name="Card D.C."/>
            <person name="Schield D.R."/>
            <person name="Castoe T.A."/>
            <person name="Jezkova T."/>
        </authorList>
    </citation>
    <scope>NUCLEOTIDE SEQUENCE [LARGE SCALE GENOMIC DNA]</scope>
    <source>
        <strain evidence="16">NK-2021</strain>
    </source>
</reference>
<dbReference type="EMBL" id="JAIPUX010000953">
    <property type="protein sequence ID" value="KAH0625951.1"/>
    <property type="molecule type" value="Genomic_DNA"/>
</dbReference>
<dbReference type="Proteomes" id="UP000826234">
    <property type="component" value="Unassembled WGS sequence"/>
</dbReference>
<dbReference type="Pfam" id="PF02214">
    <property type="entry name" value="BTB_2"/>
    <property type="match status" value="1"/>
</dbReference>
<dbReference type="InterPro" id="IPR003131">
    <property type="entry name" value="T1-type_BTB"/>
</dbReference>
<dbReference type="PRINTS" id="PR01491">
    <property type="entry name" value="KVCHANNEL"/>
</dbReference>
<comment type="caution">
    <text evidence="16">The sequence shown here is derived from an EMBL/GenBank/DDBJ whole genome shotgun (WGS) entry which is preliminary data.</text>
</comment>
<dbReference type="SUPFAM" id="SSF81324">
    <property type="entry name" value="Voltage-gated potassium channels"/>
    <property type="match status" value="1"/>
</dbReference>
<evidence type="ECO:0000256" key="13">
    <source>
        <dbReference type="SAM" id="Phobius"/>
    </source>
</evidence>
<dbReference type="PRINTS" id="PR00169">
    <property type="entry name" value="KCHANNEL"/>
</dbReference>
<keyword evidence="4 13" id="KW-0812">Transmembrane</keyword>
<dbReference type="InterPro" id="IPR005821">
    <property type="entry name" value="Ion_trans_dom"/>
</dbReference>
<dbReference type="SUPFAM" id="SSF54695">
    <property type="entry name" value="POZ domain"/>
    <property type="match status" value="1"/>
</dbReference>
<keyword evidence="9" id="KW-0406">Ion transport</keyword>
<dbReference type="PRINTS" id="PR01494">
    <property type="entry name" value="KV9CHANNEL"/>
</dbReference>
<evidence type="ECO:0008006" key="18">
    <source>
        <dbReference type="Google" id="ProtNLM"/>
    </source>
</evidence>
<evidence type="ECO:0000256" key="7">
    <source>
        <dbReference type="ARBA" id="ARBA00022958"/>
    </source>
</evidence>
<accession>A0ABQ7T8D0</accession>
<evidence type="ECO:0000259" key="15">
    <source>
        <dbReference type="Pfam" id="PF02214"/>
    </source>
</evidence>
<feature type="transmembrane region" description="Helical" evidence="13">
    <location>
        <begin position="445"/>
        <end position="466"/>
    </location>
</feature>
<keyword evidence="11" id="KW-0407">Ion channel</keyword>
<evidence type="ECO:0000256" key="1">
    <source>
        <dbReference type="ARBA" id="ARBA00004141"/>
    </source>
</evidence>
<evidence type="ECO:0000256" key="8">
    <source>
        <dbReference type="ARBA" id="ARBA00022989"/>
    </source>
</evidence>
<keyword evidence="17" id="KW-1185">Reference proteome</keyword>